<gene>
    <name evidence="1" type="ORF">EKN06_05670</name>
</gene>
<proteinExistence type="predicted"/>
<dbReference type="RefSeq" id="WP_127611835.1">
    <property type="nucleotide sequence ID" value="NZ_RXOL01000001.1"/>
</dbReference>
<reference evidence="1 2" key="1">
    <citation type="submission" date="2018-12" db="EMBL/GenBank/DDBJ databases">
        <title>Croceicoccus ponticola sp. nov., a lipolytic bacterium isolated from seawater.</title>
        <authorList>
            <person name="Yoon J.-H."/>
        </authorList>
    </citation>
    <scope>NUCLEOTIDE SEQUENCE [LARGE SCALE GENOMIC DNA]</scope>
    <source>
        <strain evidence="1 2">GM-16</strain>
    </source>
</reference>
<accession>A0A437H1X0</accession>
<keyword evidence="2" id="KW-1185">Reference proteome</keyword>
<dbReference type="AlphaFoldDB" id="A0A437H1X0"/>
<organism evidence="1 2">
    <name type="scientific">Croceicoccus ponticola</name>
    <dbReference type="NCBI Taxonomy" id="2217664"/>
    <lineage>
        <taxon>Bacteria</taxon>
        <taxon>Pseudomonadati</taxon>
        <taxon>Pseudomonadota</taxon>
        <taxon>Alphaproteobacteria</taxon>
        <taxon>Sphingomonadales</taxon>
        <taxon>Erythrobacteraceae</taxon>
        <taxon>Croceicoccus</taxon>
    </lineage>
</organism>
<sequence>MAEISTKDLRRLSGGFDPSQGNWMHRGLDLSAPTQITQAEIDAFSGHYSTQFGLPLQGLNWWLDKNPEVLKRYRLYCSLTLRVEPAVMGGGTLAYYMLMGYVQGARYVMHSFLNDGLSKAQALEMIAIAFVHAGPRGMETIVEAMEGLDFPENPEVSAKFPAGWSVDLDAFRSGLDFSDPWLSDKEKSLLYDWYLRTIGEIPPYVRFMVEHRPSLLKTHRARIENMLYHLPKQVWPTAMLYYHVMTRLAEGIRENVLLCKAWGVTRTDTLDTIGNALVYGQMEAASMVQKEAGDVFDGWEDQK</sequence>
<dbReference type="EMBL" id="RXOL01000001">
    <property type="protein sequence ID" value="RVQ69647.1"/>
    <property type="molecule type" value="Genomic_DNA"/>
</dbReference>
<evidence type="ECO:0000313" key="1">
    <source>
        <dbReference type="EMBL" id="RVQ69647.1"/>
    </source>
</evidence>
<comment type="caution">
    <text evidence="1">The sequence shown here is derived from an EMBL/GenBank/DDBJ whole genome shotgun (WGS) entry which is preliminary data.</text>
</comment>
<evidence type="ECO:0000313" key="2">
    <source>
        <dbReference type="Proteomes" id="UP000283003"/>
    </source>
</evidence>
<protein>
    <submittedName>
        <fullName evidence="1">Uncharacterized protein</fullName>
    </submittedName>
</protein>
<name>A0A437H1X0_9SPHN</name>
<dbReference type="Proteomes" id="UP000283003">
    <property type="component" value="Unassembled WGS sequence"/>
</dbReference>
<dbReference type="OrthoDB" id="7514530at2"/>